<feature type="compositionally biased region" description="Basic and acidic residues" evidence="2">
    <location>
        <begin position="478"/>
        <end position="487"/>
    </location>
</feature>
<feature type="region of interest" description="Disordered" evidence="2">
    <location>
        <begin position="1"/>
        <end position="140"/>
    </location>
</feature>
<evidence type="ECO:0000256" key="2">
    <source>
        <dbReference type="SAM" id="MobiDB-lite"/>
    </source>
</evidence>
<gene>
    <name evidence="3" type="ORF">XELAEV_18038024mg</name>
</gene>
<feature type="region of interest" description="Disordered" evidence="2">
    <location>
        <begin position="458"/>
        <end position="507"/>
    </location>
</feature>
<feature type="compositionally biased region" description="Polar residues" evidence="2">
    <location>
        <begin position="104"/>
        <end position="113"/>
    </location>
</feature>
<evidence type="ECO:0000256" key="1">
    <source>
        <dbReference type="SAM" id="Coils"/>
    </source>
</evidence>
<evidence type="ECO:0000313" key="4">
    <source>
        <dbReference type="Proteomes" id="UP000694892"/>
    </source>
</evidence>
<feature type="compositionally biased region" description="Pro residues" evidence="2">
    <location>
        <begin position="556"/>
        <end position="571"/>
    </location>
</feature>
<dbReference type="AlphaFoldDB" id="A0A974CEF3"/>
<keyword evidence="1" id="KW-0175">Coiled coil</keyword>
<feature type="compositionally biased region" description="Polar residues" evidence="2">
    <location>
        <begin position="1"/>
        <end position="29"/>
    </location>
</feature>
<protein>
    <recommendedName>
        <fullName evidence="5">Proline and serine-rich protein 3</fullName>
    </recommendedName>
</protein>
<feature type="compositionally biased region" description="Polar residues" evidence="2">
    <location>
        <begin position="127"/>
        <end position="140"/>
    </location>
</feature>
<evidence type="ECO:0000313" key="3">
    <source>
        <dbReference type="EMBL" id="OCT71115.1"/>
    </source>
</evidence>
<feature type="coiled-coil region" evidence="1">
    <location>
        <begin position="602"/>
        <end position="629"/>
    </location>
</feature>
<feature type="compositionally biased region" description="Low complexity" evidence="2">
    <location>
        <begin position="253"/>
        <end position="272"/>
    </location>
</feature>
<feature type="region of interest" description="Disordered" evidence="2">
    <location>
        <begin position="330"/>
        <end position="352"/>
    </location>
</feature>
<feature type="region of interest" description="Disordered" evidence="2">
    <location>
        <begin position="253"/>
        <end position="278"/>
    </location>
</feature>
<feature type="compositionally biased region" description="Acidic residues" evidence="2">
    <location>
        <begin position="586"/>
        <end position="599"/>
    </location>
</feature>
<name>A0A974CEF3_XENLA</name>
<dbReference type="Proteomes" id="UP000694892">
    <property type="component" value="Chromosome 7S"/>
</dbReference>
<proteinExistence type="predicted"/>
<feature type="compositionally biased region" description="Low complexity" evidence="2">
    <location>
        <begin position="64"/>
        <end position="79"/>
    </location>
</feature>
<dbReference type="PANTHER" id="PTHR22045:SF6">
    <property type="entry name" value="PROLINE AND SERINE-RICH PROTEIN 3"/>
    <property type="match status" value="1"/>
</dbReference>
<organism evidence="3 4">
    <name type="scientific">Xenopus laevis</name>
    <name type="common">African clawed frog</name>
    <dbReference type="NCBI Taxonomy" id="8355"/>
    <lineage>
        <taxon>Eukaryota</taxon>
        <taxon>Metazoa</taxon>
        <taxon>Chordata</taxon>
        <taxon>Craniata</taxon>
        <taxon>Vertebrata</taxon>
        <taxon>Euteleostomi</taxon>
        <taxon>Amphibia</taxon>
        <taxon>Batrachia</taxon>
        <taxon>Anura</taxon>
        <taxon>Pipoidea</taxon>
        <taxon>Pipidae</taxon>
        <taxon>Xenopodinae</taxon>
        <taxon>Xenopus</taxon>
        <taxon>Xenopus</taxon>
    </lineage>
</organism>
<dbReference type="InterPro" id="IPR037646">
    <property type="entry name" value="PROSER3"/>
</dbReference>
<sequence length="638" mass="70027">MLHSSAPSTALPTMRMSSSEPVFSNQGNPFPSPVRDRTHYRPSKTKALTEDQKQTVLSPSRLYSLPPNLSDSLSPPDLSFLGGTQRLVSGVPESDSSGPFDESWPSTEGSSSKTPERDEKQSDTDLRVNQTGLVPFSTEPSSQDSIIARYLERFRSGRPTSRLERSPPSVGMKDFWWLQTSPDSPDVVRNHSVTGAMVSSRFSLHNLEMSPPHQDVSLNYSKLYSDQVDIMSLQEKAGKLILRSESSLSSVGAVSSEGIGSSPSSNISSTGSDQSGASVSVPIQPVIGLSTERHIPALAPAAVGRFSALASEHDILYQWRLARKMEQAREGTLAPPAQKRTYSPPVRIPKQVPPTMDSIISEHFRESQKVTTAPSVAIPDEQDCVPSSCLDNIPIASPSLSIQTCTVPPHLHLQCDILPSVHSHPSLSCITNTQVKERVKPGDSLHLPQGSYDLAKHHQKHFPTREPKKMPRPQPNHPDLKVAEQQESKQVQRKKEKQKQTETKLGLAKRKVTKIAEQVPLVPSVHRAVGEVISERLFSPSPQPTAANNQEKEAPPSSPLPEKQAPPPSPPSNQLQPLEIAAQLLEDAEDSDGTEFEDDPLLRVLREQREALRRRLQAVDERLSELEVENRAAPSPLP</sequence>
<dbReference type="OMA" id="STERHIP"/>
<reference evidence="4" key="1">
    <citation type="journal article" date="2016" name="Nature">
        <title>Genome evolution in the allotetraploid frog Xenopus laevis.</title>
        <authorList>
            <person name="Session A.M."/>
            <person name="Uno Y."/>
            <person name="Kwon T."/>
            <person name="Chapman J.A."/>
            <person name="Toyoda A."/>
            <person name="Takahashi S."/>
            <person name="Fukui A."/>
            <person name="Hikosaka A."/>
            <person name="Suzuki A."/>
            <person name="Kondo M."/>
            <person name="van Heeringen S.J."/>
            <person name="Quigley I."/>
            <person name="Heinz S."/>
            <person name="Ogino H."/>
            <person name="Ochi H."/>
            <person name="Hellsten U."/>
            <person name="Lyons J.B."/>
            <person name="Simakov O."/>
            <person name="Putnam N."/>
            <person name="Stites J."/>
            <person name="Kuroki Y."/>
            <person name="Tanaka T."/>
            <person name="Michiue T."/>
            <person name="Watanabe M."/>
            <person name="Bogdanovic O."/>
            <person name="Lister R."/>
            <person name="Georgiou G."/>
            <person name="Paranjpe S.S."/>
            <person name="van Kruijsbergen I."/>
            <person name="Shu S."/>
            <person name="Carlson J."/>
            <person name="Kinoshita T."/>
            <person name="Ohta Y."/>
            <person name="Mawaribuchi S."/>
            <person name="Jenkins J."/>
            <person name="Grimwood J."/>
            <person name="Schmutz J."/>
            <person name="Mitros T."/>
            <person name="Mozaffari S.V."/>
            <person name="Suzuki Y."/>
            <person name="Haramoto Y."/>
            <person name="Yamamoto T.S."/>
            <person name="Takagi C."/>
            <person name="Heald R."/>
            <person name="Miller K."/>
            <person name="Haudenschild C."/>
            <person name="Kitzman J."/>
            <person name="Nakayama T."/>
            <person name="Izutsu Y."/>
            <person name="Robert J."/>
            <person name="Fortriede J."/>
            <person name="Burns K."/>
            <person name="Lotay V."/>
            <person name="Karimi K."/>
            <person name="Yasuoka Y."/>
            <person name="Dichmann D.S."/>
            <person name="Flajnik M.F."/>
            <person name="Houston D.W."/>
            <person name="Shendure J."/>
            <person name="DuPasquier L."/>
            <person name="Vize P.D."/>
            <person name="Zorn A.M."/>
            <person name="Ito M."/>
            <person name="Marcotte E.M."/>
            <person name="Wallingford J.B."/>
            <person name="Ito Y."/>
            <person name="Asashima M."/>
            <person name="Ueno N."/>
            <person name="Matsuda Y."/>
            <person name="Veenstra G.J."/>
            <person name="Fujiyama A."/>
            <person name="Harland R.M."/>
            <person name="Taira M."/>
            <person name="Rokhsar D.S."/>
        </authorList>
    </citation>
    <scope>NUCLEOTIDE SEQUENCE [LARGE SCALE GENOMIC DNA]</scope>
    <source>
        <strain evidence="4">J</strain>
    </source>
</reference>
<dbReference type="PANTHER" id="PTHR22045">
    <property type="entry name" value="PROLINE AND SERINE-RICH PROTEIN 3"/>
    <property type="match status" value="1"/>
</dbReference>
<feature type="compositionally biased region" description="Basic and acidic residues" evidence="2">
    <location>
        <begin position="114"/>
        <end position="126"/>
    </location>
</feature>
<dbReference type="EMBL" id="CM004479">
    <property type="protein sequence ID" value="OCT71115.1"/>
    <property type="molecule type" value="Genomic_DNA"/>
</dbReference>
<evidence type="ECO:0008006" key="5">
    <source>
        <dbReference type="Google" id="ProtNLM"/>
    </source>
</evidence>
<accession>A0A974CEF3</accession>
<feature type="region of interest" description="Disordered" evidence="2">
    <location>
        <begin position="537"/>
        <end position="601"/>
    </location>
</feature>